<dbReference type="Pfam" id="PF00515">
    <property type="entry name" value="TPR_1"/>
    <property type="match status" value="1"/>
</dbReference>
<feature type="repeat" description="TPR" evidence="3">
    <location>
        <begin position="478"/>
        <end position="511"/>
    </location>
</feature>
<feature type="signal peptide" evidence="5">
    <location>
        <begin position="1"/>
        <end position="36"/>
    </location>
</feature>
<dbReference type="PANTHER" id="PTHR44858">
    <property type="entry name" value="TETRATRICOPEPTIDE REPEAT PROTEIN 6"/>
    <property type="match status" value="1"/>
</dbReference>
<proteinExistence type="predicted"/>
<dbReference type="SMART" id="SM00028">
    <property type="entry name" value="TPR"/>
    <property type="match status" value="5"/>
</dbReference>
<gene>
    <name evidence="6" type="ORF">Pan181_41930</name>
</gene>
<evidence type="ECO:0000313" key="7">
    <source>
        <dbReference type="Proteomes" id="UP000315750"/>
    </source>
</evidence>
<feature type="compositionally biased region" description="Low complexity" evidence="4">
    <location>
        <begin position="129"/>
        <end position="141"/>
    </location>
</feature>
<protein>
    <submittedName>
        <fullName evidence="6">Lipoprotein NlpI</fullName>
    </submittedName>
</protein>
<dbReference type="InterPro" id="IPR050498">
    <property type="entry name" value="Ycf3"/>
</dbReference>
<dbReference type="Proteomes" id="UP000315750">
    <property type="component" value="Chromosome"/>
</dbReference>
<evidence type="ECO:0000313" key="6">
    <source>
        <dbReference type="EMBL" id="QDU57968.1"/>
    </source>
</evidence>
<feature type="repeat" description="TPR" evidence="3">
    <location>
        <begin position="512"/>
        <end position="545"/>
    </location>
</feature>
<feature type="region of interest" description="Disordered" evidence="4">
    <location>
        <begin position="295"/>
        <end position="319"/>
    </location>
</feature>
<dbReference type="AlphaFoldDB" id="A0A518ATC3"/>
<dbReference type="InterPro" id="IPR011990">
    <property type="entry name" value="TPR-like_helical_dom_sf"/>
</dbReference>
<dbReference type="Pfam" id="PF13414">
    <property type="entry name" value="TPR_11"/>
    <property type="match status" value="1"/>
</dbReference>
<evidence type="ECO:0000256" key="4">
    <source>
        <dbReference type="SAM" id="MobiDB-lite"/>
    </source>
</evidence>
<feature type="chain" id="PRO_5022094611" evidence="5">
    <location>
        <begin position="37"/>
        <end position="754"/>
    </location>
</feature>
<evidence type="ECO:0000256" key="5">
    <source>
        <dbReference type="SAM" id="SignalP"/>
    </source>
</evidence>
<dbReference type="Gene3D" id="1.25.40.10">
    <property type="entry name" value="Tetratricopeptide repeat domain"/>
    <property type="match status" value="1"/>
</dbReference>
<evidence type="ECO:0000256" key="2">
    <source>
        <dbReference type="ARBA" id="ARBA00022803"/>
    </source>
</evidence>
<organism evidence="6 7">
    <name type="scientific">Aeoliella mucimassa</name>
    <dbReference type="NCBI Taxonomy" id="2527972"/>
    <lineage>
        <taxon>Bacteria</taxon>
        <taxon>Pseudomonadati</taxon>
        <taxon>Planctomycetota</taxon>
        <taxon>Planctomycetia</taxon>
        <taxon>Pirellulales</taxon>
        <taxon>Lacipirellulaceae</taxon>
        <taxon>Aeoliella</taxon>
    </lineage>
</organism>
<feature type="compositionally biased region" description="Polar residues" evidence="4">
    <location>
        <begin position="142"/>
        <end position="233"/>
    </location>
</feature>
<dbReference type="PANTHER" id="PTHR44858:SF1">
    <property type="entry name" value="UDP-N-ACETYLGLUCOSAMINE--PEPTIDE N-ACETYLGLUCOSAMINYLTRANSFERASE SPINDLY-RELATED"/>
    <property type="match status" value="1"/>
</dbReference>
<dbReference type="SUPFAM" id="SSF48452">
    <property type="entry name" value="TPR-like"/>
    <property type="match status" value="2"/>
</dbReference>
<keyword evidence="6" id="KW-0449">Lipoprotein</keyword>
<dbReference type="OrthoDB" id="9790037at2"/>
<evidence type="ECO:0000256" key="1">
    <source>
        <dbReference type="ARBA" id="ARBA00022737"/>
    </source>
</evidence>
<reference evidence="6 7" key="1">
    <citation type="submission" date="2019-02" db="EMBL/GenBank/DDBJ databases">
        <title>Deep-cultivation of Planctomycetes and their phenomic and genomic characterization uncovers novel biology.</title>
        <authorList>
            <person name="Wiegand S."/>
            <person name="Jogler M."/>
            <person name="Boedeker C."/>
            <person name="Pinto D."/>
            <person name="Vollmers J."/>
            <person name="Rivas-Marin E."/>
            <person name="Kohn T."/>
            <person name="Peeters S.H."/>
            <person name="Heuer A."/>
            <person name="Rast P."/>
            <person name="Oberbeckmann S."/>
            <person name="Bunk B."/>
            <person name="Jeske O."/>
            <person name="Meyerdierks A."/>
            <person name="Storesund J.E."/>
            <person name="Kallscheuer N."/>
            <person name="Luecker S."/>
            <person name="Lage O.M."/>
            <person name="Pohl T."/>
            <person name="Merkel B.J."/>
            <person name="Hornburger P."/>
            <person name="Mueller R.-W."/>
            <person name="Bruemmer F."/>
            <person name="Labrenz M."/>
            <person name="Spormann A.M."/>
            <person name="Op den Camp H."/>
            <person name="Overmann J."/>
            <person name="Amann R."/>
            <person name="Jetten M.S.M."/>
            <person name="Mascher T."/>
            <person name="Medema M.H."/>
            <person name="Devos D.P."/>
            <person name="Kaster A.-K."/>
            <person name="Ovreas L."/>
            <person name="Rohde M."/>
            <person name="Galperin M.Y."/>
            <person name="Jogler C."/>
        </authorList>
    </citation>
    <scope>NUCLEOTIDE SEQUENCE [LARGE SCALE GENOMIC DNA]</scope>
    <source>
        <strain evidence="6 7">Pan181</strain>
    </source>
</reference>
<keyword evidence="1" id="KW-0677">Repeat</keyword>
<dbReference type="EMBL" id="CP036278">
    <property type="protein sequence ID" value="QDU57968.1"/>
    <property type="molecule type" value="Genomic_DNA"/>
</dbReference>
<feature type="repeat" description="TPR" evidence="3">
    <location>
        <begin position="546"/>
        <end position="579"/>
    </location>
</feature>
<dbReference type="Pfam" id="PF13432">
    <property type="entry name" value="TPR_16"/>
    <property type="match status" value="1"/>
</dbReference>
<dbReference type="InterPro" id="IPR019734">
    <property type="entry name" value="TPR_rpt"/>
</dbReference>
<sequence length="754" mass="81586" precursor="true">MLKLVSTTGWPQITLPKHFALATSLALAISGSLAQAQTSGVVYVDDLAAQSQRAAANGYQSNMPMPLRASNQVIPSNYPRPSVQQLPPLEMPRTNAMPEREEPPTLFGKLGGLFGGNKNASQEQEERLAQQQNMQRMAQLQSEQGRAGSTTANTNGIRQNNSNMQLRSNGSSNQPTSLFSLWTGDSNKNEANTPSQTSPQQVARSNSRKPSSWGNKSRSASTAVAQSVPSMPNQVAMRNAPLPLPMTTSAPQEPSYAMVTDQTPAMPKEPADVAMVSDQADLGIQLAMQDADATVTSTPEFRSPAIEPSESPEPEVKQAISQQIAEAAAKLPASSHIVQISDEVATVAPQPKPQAPVATPQPPVAKPQEIVNEHVASNHVTPRPAPIVSTQASRPRQPLVKIQAQEAAAAMHSNPVTPAPEVADQPSTKSVELLAEANKLAGAAETEEDYTAVVQACRHVLAIENAPVAVAYCHDLASWALNRRGELKTDEGRIKEALLDFNDSLRLDPKRYRAIHNRGVLAAQAGRFADAFDDFNLTIELNPEFAKAYSNRGALYVQAGELEKASADYRQAIALDPDLAVAHKGRGRVCHMLGRMELALQHLDAAARLAPEDARIVNNRGDLLYDMGRYRSAMNDYETAIQLAPAFADAHRSLAWLYATCPDRECRNPSKSVALAKRAIELSGEPDDLEYDTLAAGLAASGDYQNAVAMMDKALEMATEKDRENYTWRRQLYTKGQPYISEPAGNIQQASYVE</sequence>
<keyword evidence="7" id="KW-1185">Reference proteome</keyword>
<dbReference type="PROSITE" id="PS50293">
    <property type="entry name" value="TPR_REGION"/>
    <property type="match status" value="2"/>
</dbReference>
<dbReference type="PROSITE" id="PS50005">
    <property type="entry name" value="TPR"/>
    <property type="match status" value="4"/>
</dbReference>
<keyword evidence="5" id="KW-0732">Signal</keyword>
<feature type="region of interest" description="Disordered" evidence="4">
    <location>
        <begin position="113"/>
        <end position="255"/>
    </location>
</feature>
<accession>A0A518ATC3</accession>
<evidence type="ECO:0000256" key="3">
    <source>
        <dbReference type="PROSITE-ProRule" id="PRU00339"/>
    </source>
</evidence>
<dbReference type="KEGG" id="amuc:Pan181_41930"/>
<feature type="repeat" description="TPR" evidence="3">
    <location>
        <begin position="614"/>
        <end position="647"/>
    </location>
</feature>
<name>A0A518ATC3_9BACT</name>
<keyword evidence="2 3" id="KW-0802">TPR repeat</keyword>